<evidence type="ECO:0000313" key="3">
    <source>
        <dbReference type="Proteomes" id="UP000278632"/>
    </source>
</evidence>
<feature type="region of interest" description="Disordered" evidence="1">
    <location>
        <begin position="19"/>
        <end position="39"/>
    </location>
</feature>
<organism evidence="2 3">
    <name type="scientific">Paraeggerthella hongkongensis</name>
    <dbReference type="NCBI Taxonomy" id="230658"/>
    <lineage>
        <taxon>Bacteria</taxon>
        <taxon>Bacillati</taxon>
        <taxon>Actinomycetota</taxon>
        <taxon>Coriobacteriia</taxon>
        <taxon>Eggerthellales</taxon>
        <taxon>Eggerthellaceae</taxon>
        <taxon>Paraeggerthella</taxon>
    </lineage>
</organism>
<evidence type="ECO:0000256" key="1">
    <source>
        <dbReference type="SAM" id="MobiDB-lite"/>
    </source>
</evidence>
<keyword evidence="3" id="KW-1185">Reference proteome</keyword>
<name>A0A3N0AX10_9ACTN</name>
<dbReference type="EMBL" id="QICD01000034">
    <property type="protein sequence ID" value="RNL39104.1"/>
    <property type="molecule type" value="Genomic_DNA"/>
</dbReference>
<evidence type="ECO:0000313" key="2">
    <source>
        <dbReference type="EMBL" id="RNL39104.1"/>
    </source>
</evidence>
<comment type="caution">
    <text evidence="2">The sequence shown here is derived from an EMBL/GenBank/DDBJ whole genome shotgun (WGS) entry which is preliminary data.</text>
</comment>
<reference evidence="3" key="1">
    <citation type="submission" date="2018-05" db="EMBL/GenBank/DDBJ databases">
        <title>Genome Sequencing of selected type strains of the family Eggerthellaceae.</title>
        <authorList>
            <person name="Danylec N."/>
            <person name="Stoll D.A."/>
            <person name="Doetsch A."/>
            <person name="Huch M."/>
        </authorList>
    </citation>
    <scope>NUCLEOTIDE SEQUENCE [LARGE SCALE GENOMIC DNA]</scope>
    <source>
        <strain evidence="3">DSM 16106</strain>
    </source>
</reference>
<gene>
    <name evidence="2" type="ORF">DMP08_11275</name>
</gene>
<protein>
    <submittedName>
        <fullName evidence="2">Uncharacterized protein</fullName>
    </submittedName>
</protein>
<dbReference type="Proteomes" id="UP000278632">
    <property type="component" value="Unassembled WGS sequence"/>
</dbReference>
<dbReference type="AlphaFoldDB" id="A0A3N0AX10"/>
<proteinExistence type="predicted"/>
<accession>A0A3N0AX10</accession>
<sequence length="134" mass="15411">MVTNAGKAAAVGVHVSMSPRASTKPVLEPTAVGKRLERRRERREAQRYVLMLAHERMSRVLPDENVMLEQLGLMVALHEMRKHEQRYNNLLLDRVFYGSSPSEQKKLLGFNLDSSDDVLSIQLALKIDFFIERY</sequence>